<reference evidence="4" key="1">
    <citation type="submission" date="2016-10" db="EMBL/GenBank/DDBJ databases">
        <authorList>
            <person name="Varghese N."/>
            <person name="Submissions S."/>
        </authorList>
    </citation>
    <scope>NUCLEOTIDE SEQUENCE [LARGE SCALE GENOMIC DNA]</scope>
    <source>
        <strain evidence="4">CGMCC 1.10784</strain>
    </source>
</reference>
<dbReference type="RefSeq" id="WP_091188302.1">
    <property type="nucleotide sequence ID" value="NZ_FOMT01000004.1"/>
</dbReference>
<keyword evidence="4" id="KW-1185">Reference proteome</keyword>
<dbReference type="STRING" id="1045775.SAMN05216378_4122"/>
<sequence>MTGVNNGDNNQPSSRNKSPYEKSPHHVRQVFLGIGLLAVLHCLLFLFPIGFFLIGIAQIVYLLPAILIFNKKTGIVQGLLIGAGITFLVNAACFGLLVSGNLSL</sequence>
<keyword evidence="2" id="KW-1133">Transmembrane helix</keyword>
<gene>
    <name evidence="3" type="ORF">SAMN05216378_4122</name>
</gene>
<dbReference type="AlphaFoldDB" id="A0A1I2DI91"/>
<feature type="region of interest" description="Disordered" evidence="1">
    <location>
        <begin position="1"/>
        <end position="22"/>
    </location>
</feature>
<evidence type="ECO:0000256" key="2">
    <source>
        <dbReference type="SAM" id="Phobius"/>
    </source>
</evidence>
<keyword evidence="2" id="KW-0812">Transmembrane</keyword>
<keyword evidence="2" id="KW-0472">Membrane</keyword>
<evidence type="ECO:0000256" key="1">
    <source>
        <dbReference type="SAM" id="MobiDB-lite"/>
    </source>
</evidence>
<dbReference type="OrthoDB" id="2382033at2"/>
<name>A0A1I2DI91_9BACL</name>
<organism evidence="3 4">
    <name type="scientific">Paenibacillus catalpae</name>
    <dbReference type="NCBI Taxonomy" id="1045775"/>
    <lineage>
        <taxon>Bacteria</taxon>
        <taxon>Bacillati</taxon>
        <taxon>Bacillota</taxon>
        <taxon>Bacilli</taxon>
        <taxon>Bacillales</taxon>
        <taxon>Paenibacillaceae</taxon>
        <taxon>Paenibacillus</taxon>
    </lineage>
</organism>
<dbReference type="Proteomes" id="UP000198855">
    <property type="component" value="Unassembled WGS sequence"/>
</dbReference>
<evidence type="ECO:0000313" key="4">
    <source>
        <dbReference type="Proteomes" id="UP000198855"/>
    </source>
</evidence>
<protein>
    <submittedName>
        <fullName evidence="3">Uncharacterized protein</fullName>
    </submittedName>
</protein>
<accession>A0A1I2DI91</accession>
<feature type="compositionally biased region" description="Polar residues" evidence="1">
    <location>
        <begin position="1"/>
        <end position="17"/>
    </location>
</feature>
<feature type="transmembrane region" description="Helical" evidence="2">
    <location>
        <begin position="75"/>
        <end position="98"/>
    </location>
</feature>
<evidence type="ECO:0000313" key="3">
    <source>
        <dbReference type="EMBL" id="SFE80226.1"/>
    </source>
</evidence>
<dbReference type="EMBL" id="FOMT01000004">
    <property type="protein sequence ID" value="SFE80226.1"/>
    <property type="molecule type" value="Genomic_DNA"/>
</dbReference>
<proteinExistence type="predicted"/>
<feature type="transmembrane region" description="Helical" evidence="2">
    <location>
        <begin position="30"/>
        <end position="63"/>
    </location>
</feature>